<dbReference type="Pfam" id="PF02847">
    <property type="entry name" value="MA3"/>
    <property type="match status" value="1"/>
</dbReference>
<keyword evidence="7" id="KW-1185">Reference proteome</keyword>
<evidence type="ECO:0000256" key="3">
    <source>
        <dbReference type="ARBA" id="ARBA00022917"/>
    </source>
</evidence>
<sequence length="175" mass="19751">MPNANVLFLNQYQYSALEGSEPEKVEQRKPLRLLPRSTPPPDQTAKADESSTDAPKKTEDEAKRSIENTLKEFLSLRDMTELLENVKELEPCYKPLFVTEFVNQSMEMKQSDVDSIGEVFKRILSENILTVEEFEAGFSDPLEFLPDTAIDVPNAYKYAAQLLIAAGMDAKADEL</sequence>
<dbReference type="PANTHER" id="PTHR23253:SF9">
    <property type="entry name" value="EUKARYOTIC TRANSLATION INITIATION FACTOR 4 GAMMA 2"/>
    <property type="match status" value="1"/>
</dbReference>
<proteinExistence type="inferred from homology"/>
<comment type="caution">
    <text evidence="6">The sequence shown here is derived from an EMBL/GenBank/DDBJ whole genome shotgun (WGS) entry which is preliminary data.</text>
</comment>
<reference evidence="6" key="1">
    <citation type="journal article" date="2020" name="Fungal Divers.">
        <title>Resolving the Mortierellaceae phylogeny through synthesis of multi-gene phylogenetics and phylogenomics.</title>
        <authorList>
            <person name="Vandepol N."/>
            <person name="Liber J."/>
            <person name="Desiro A."/>
            <person name="Na H."/>
            <person name="Kennedy M."/>
            <person name="Barry K."/>
            <person name="Grigoriev I.V."/>
            <person name="Miller A.N."/>
            <person name="O'Donnell K."/>
            <person name="Stajich J.E."/>
            <person name="Bonito G."/>
        </authorList>
    </citation>
    <scope>NUCLEOTIDE SEQUENCE</scope>
    <source>
        <strain evidence="6">MES-2147</strain>
    </source>
</reference>
<feature type="compositionally biased region" description="Basic and acidic residues" evidence="4">
    <location>
        <begin position="45"/>
        <end position="64"/>
    </location>
</feature>
<dbReference type="PROSITE" id="PS51366">
    <property type="entry name" value="MI"/>
    <property type="match status" value="1"/>
</dbReference>
<dbReference type="PANTHER" id="PTHR23253">
    <property type="entry name" value="EUKARYOTIC TRANSLATION INITIATION FACTOR 4 GAMMA"/>
    <property type="match status" value="1"/>
</dbReference>
<evidence type="ECO:0000313" key="6">
    <source>
        <dbReference type="EMBL" id="KAF9970057.1"/>
    </source>
</evidence>
<evidence type="ECO:0000259" key="5">
    <source>
        <dbReference type="PROSITE" id="PS51366"/>
    </source>
</evidence>
<dbReference type="InterPro" id="IPR003891">
    <property type="entry name" value="Initiation_fac_eIF4g_MI"/>
</dbReference>
<dbReference type="Gene3D" id="1.25.40.180">
    <property type="match status" value="1"/>
</dbReference>
<evidence type="ECO:0000256" key="4">
    <source>
        <dbReference type="SAM" id="MobiDB-lite"/>
    </source>
</evidence>
<protein>
    <recommendedName>
        <fullName evidence="5">MI domain-containing protein</fullName>
    </recommendedName>
</protein>
<dbReference type="GO" id="GO:0016281">
    <property type="term" value="C:eukaryotic translation initiation factor 4F complex"/>
    <property type="evidence" value="ECO:0007669"/>
    <property type="project" value="TreeGrafter"/>
</dbReference>
<keyword evidence="3" id="KW-0648">Protein biosynthesis</keyword>
<gene>
    <name evidence="6" type="ORF">BGZ65_011420</name>
</gene>
<evidence type="ECO:0000313" key="7">
    <source>
        <dbReference type="Proteomes" id="UP000749646"/>
    </source>
</evidence>
<dbReference type="GO" id="GO:0003729">
    <property type="term" value="F:mRNA binding"/>
    <property type="evidence" value="ECO:0007669"/>
    <property type="project" value="TreeGrafter"/>
</dbReference>
<dbReference type="SUPFAM" id="SSF48371">
    <property type="entry name" value="ARM repeat"/>
    <property type="match status" value="1"/>
</dbReference>
<dbReference type="AlphaFoldDB" id="A0A9P6JFQ4"/>
<dbReference type="Proteomes" id="UP000749646">
    <property type="component" value="Unassembled WGS sequence"/>
</dbReference>
<comment type="similarity">
    <text evidence="1">Belongs to the eukaryotic initiation factor 4G family.</text>
</comment>
<dbReference type="GO" id="GO:0003743">
    <property type="term" value="F:translation initiation factor activity"/>
    <property type="evidence" value="ECO:0007669"/>
    <property type="project" value="UniProtKB-KW"/>
</dbReference>
<feature type="domain" description="MI" evidence="5">
    <location>
        <begin position="61"/>
        <end position="175"/>
    </location>
</feature>
<dbReference type="OrthoDB" id="3233534at2759"/>
<name>A0A9P6JFQ4_9FUNG</name>
<organism evidence="6 7">
    <name type="scientific">Modicella reniformis</name>
    <dbReference type="NCBI Taxonomy" id="1440133"/>
    <lineage>
        <taxon>Eukaryota</taxon>
        <taxon>Fungi</taxon>
        <taxon>Fungi incertae sedis</taxon>
        <taxon>Mucoromycota</taxon>
        <taxon>Mortierellomycotina</taxon>
        <taxon>Mortierellomycetes</taxon>
        <taxon>Mortierellales</taxon>
        <taxon>Mortierellaceae</taxon>
        <taxon>Modicella</taxon>
    </lineage>
</organism>
<evidence type="ECO:0000256" key="2">
    <source>
        <dbReference type="ARBA" id="ARBA00022540"/>
    </source>
</evidence>
<dbReference type="SMART" id="SM00544">
    <property type="entry name" value="MA3"/>
    <property type="match status" value="1"/>
</dbReference>
<evidence type="ECO:0000256" key="1">
    <source>
        <dbReference type="ARBA" id="ARBA00005775"/>
    </source>
</evidence>
<keyword evidence="2" id="KW-0396">Initiation factor</keyword>
<feature type="region of interest" description="Disordered" evidence="4">
    <location>
        <begin position="18"/>
        <end position="64"/>
    </location>
</feature>
<accession>A0A9P6JFQ4</accession>
<dbReference type="InterPro" id="IPR016024">
    <property type="entry name" value="ARM-type_fold"/>
</dbReference>
<dbReference type="EMBL" id="JAAAHW010005065">
    <property type="protein sequence ID" value="KAF9970057.1"/>
    <property type="molecule type" value="Genomic_DNA"/>
</dbReference>